<gene>
    <name evidence="2" type="ORF">DS745_22595</name>
</gene>
<keyword evidence="3" id="KW-1185">Reference proteome</keyword>
<dbReference type="Proteomes" id="UP000290649">
    <property type="component" value="Unassembled WGS sequence"/>
</dbReference>
<dbReference type="CDD" id="cd05643">
    <property type="entry name" value="M28_like"/>
    <property type="match status" value="1"/>
</dbReference>
<dbReference type="AlphaFoldDB" id="A0A4Q0VNT1"/>
<dbReference type="EMBL" id="QOUX01000047">
    <property type="protein sequence ID" value="RXI96502.1"/>
    <property type="molecule type" value="Genomic_DNA"/>
</dbReference>
<proteinExistence type="predicted"/>
<organism evidence="2 3">
    <name type="scientific">Anaerobacillus alkaliphilus</name>
    <dbReference type="NCBI Taxonomy" id="1548597"/>
    <lineage>
        <taxon>Bacteria</taxon>
        <taxon>Bacillati</taxon>
        <taxon>Bacillota</taxon>
        <taxon>Bacilli</taxon>
        <taxon>Bacillales</taxon>
        <taxon>Bacillaceae</taxon>
        <taxon>Anaerobacillus</taxon>
    </lineage>
</organism>
<protein>
    <submittedName>
        <fullName evidence="2">DUF4910 domain-containing protein</fullName>
    </submittedName>
</protein>
<accession>A0A4Q0VNT1</accession>
<evidence type="ECO:0000313" key="3">
    <source>
        <dbReference type="Proteomes" id="UP000290649"/>
    </source>
</evidence>
<dbReference type="InterPro" id="IPR007484">
    <property type="entry name" value="Peptidase_M28"/>
</dbReference>
<dbReference type="Gene3D" id="3.40.630.10">
    <property type="entry name" value="Zn peptidases"/>
    <property type="match status" value="1"/>
</dbReference>
<evidence type="ECO:0000313" key="2">
    <source>
        <dbReference type="EMBL" id="RXI96502.1"/>
    </source>
</evidence>
<comment type="caution">
    <text evidence="2">The sequence shown here is derived from an EMBL/GenBank/DDBJ whole genome shotgun (WGS) entry which is preliminary data.</text>
</comment>
<name>A0A4Q0VNT1_9BACI</name>
<reference evidence="2 3" key="1">
    <citation type="journal article" date="2019" name="Int. J. Syst. Evol. Microbiol.">
        <title>Anaerobacillus alkaliphilus sp. nov., a novel alkaliphilic and moderately halophilic bacterium.</title>
        <authorList>
            <person name="Borsodi A.K."/>
            <person name="Aszalos J.M."/>
            <person name="Bihari P."/>
            <person name="Nagy I."/>
            <person name="Schumann P."/>
            <person name="Sproer C."/>
            <person name="Kovacs A.L."/>
            <person name="Boka K."/>
            <person name="Dobosy P."/>
            <person name="Ovari M."/>
            <person name="Szili-Kovacs T."/>
            <person name="Toth E."/>
        </authorList>
    </citation>
    <scope>NUCLEOTIDE SEQUENCE [LARGE SCALE GENOMIC DNA]</scope>
    <source>
        <strain evidence="2 3">B16-10</strain>
    </source>
</reference>
<sequence length="648" mass="74442">MFEQYKKLIEEELSGRQAFRYAERIAQYHRIQASPGYREAANQIMNLLKRDGVEAELVSYPAKFGDRFLSHQSFKEWHCNSAELWIETPVRKRVARFEEEEISLIQRSISTPQEGVTTELIIIEDAELDSSYHGLDLKGKIALVRGTPAVVHALAVEKYKAAGLIFDHLAEFPPLRTRMDLPDTRQYTSYWWHTDEETKSFGFVVSPRIGEELRALAKQSKVTLHAKVDTDLYDGHFENIEYFIPGKKQEEILLVSHLCHPYPGGQDNSSGPGTLMEVMRTLTRLLDEGKLAKPELGIRFLMMPEMNGTAAYFHQHPNRIKQTAAALNLDMVGADQTKGGGPLCVEQPPLATPTFVDRFAYQLVEEVMSNAANFSGTTRYSTIHYVKTRFSGGSDHYIISDPTIGIPCPMLIQWPDKHYHTTSDLPQNLDATMMKKVGVVTALYGYAIANGGEDEWTSYLIQHTNRSSRYVNNEMEWVTKQDFSLEDMSEAFKLYISYETKAIEQLEAYANLRNFSRLVEQVEWAKQILSAQSLLQEEMLAKLGEFSATRQQSKTNTEHWVKAVYTRTYPAPLRIGDEITLLPLEERLDWYQHKVPMGYDDFLFYWMDGKRSVEEILTLTRYETGDYFPEYTRELMELSVRLGLITEK</sequence>
<dbReference type="Pfam" id="PF04389">
    <property type="entry name" value="Peptidase_M28"/>
    <property type="match status" value="1"/>
</dbReference>
<evidence type="ECO:0000259" key="1">
    <source>
        <dbReference type="Pfam" id="PF04389"/>
    </source>
</evidence>
<dbReference type="OrthoDB" id="345880at2"/>
<dbReference type="RefSeq" id="WP_129080479.1">
    <property type="nucleotide sequence ID" value="NZ_QOUX01000047.1"/>
</dbReference>
<dbReference type="SUPFAM" id="SSF53187">
    <property type="entry name" value="Zn-dependent exopeptidases"/>
    <property type="match status" value="1"/>
</dbReference>
<feature type="domain" description="Peptidase M28" evidence="1">
    <location>
        <begin position="244"/>
        <end position="440"/>
    </location>
</feature>